<evidence type="ECO:0000256" key="2">
    <source>
        <dbReference type="ARBA" id="ARBA00022723"/>
    </source>
</evidence>
<dbReference type="RefSeq" id="WP_179586012.1">
    <property type="nucleotide sequence ID" value="NZ_JACBYR010000001.1"/>
</dbReference>
<keyword evidence="6" id="KW-0249">Electron transport</keyword>
<dbReference type="InterPro" id="IPR004017">
    <property type="entry name" value="Cys_rich_dom"/>
</dbReference>
<evidence type="ECO:0000256" key="1">
    <source>
        <dbReference type="ARBA" id="ARBA00022485"/>
    </source>
</evidence>
<evidence type="ECO:0000259" key="8">
    <source>
        <dbReference type="Pfam" id="PF02754"/>
    </source>
</evidence>
<dbReference type="InterPro" id="IPR009051">
    <property type="entry name" value="Helical_ferredxn"/>
</dbReference>
<reference evidence="9 10" key="1">
    <citation type="submission" date="2020-07" db="EMBL/GenBank/DDBJ databases">
        <title>Genomic Encyclopedia of Type Strains, Phase IV (KMG-V): Genome sequencing to study the core and pangenomes of soil and plant-associated prokaryotes.</title>
        <authorList>
            <person name="Whitman W."/>
        </authorList>
    </citation>
    <scope>NUCLEOTIDE SEQUENCE [LARGE SCALE GENOMIC DNA]</scope>
    <source>
        <strain evidence="9 10">SAS40</strain>
    </source>
</reference>
<keyword evidence="2 6" id="KW-0479">Metal-binding</keyword>
<dbReference type="InterPro" id="IPR012257">
    <property type="entry name" value="Glc_ox_4Fe-4S"/>
</dbReference>
<organism evidence="9 10">
    <name type="scientific">Pigmentiphaga litoralis</name>
    <dbReference type="NCBI Taxonomy" id="516702"/>
    <lineage>
        <taxon>Bacteria</taxon>
        <taxon>Pseudomonadati</taxon>
        <taxon>Pseudomonadota</taxon>
        <taxon>Betaproteobacteria</taxon>
        <taxon>Burkholderiales</taxon>
        <taxon>Alcaligenaceae</taxon>
        <taxon>Pigmentiphaga</taxon>
    </lineage>
</organism>
<comment type="catalytic activity">
    <reaction evidence="6">
        <text>glycolate + A = glyoxylate + AH2</text>
        <dbReference type="Rhea" id="RHEA:21264"/>
        <dbReference type="ChEBI" id="CHEBI:13193"/>
        <dbReference type="ChEBI" id="CHEBI:17499"/>
        <dbReference type="ChEBI" id="CHEBI:29805"/>
        <dbReference type="ChEBI" id="CHEBI:36655"/>
        <dbReference type="EC" id="1.1.99.14"/>
    </reaction>
</comment>
<dbReference type="Proteomes" id="UP000542125">
    <property type="component" value="Unassembled WGS sequence"/>
</dbReference>
<dbReference type="GO" id="GO:0051539">
    <property type="term" value="F:4 iron, 4 sulfur cluster binding"/>
    <property type="evidence" value="ECO:0007669"/>
    <property type="project" value="UniProtKB-UniRule"/>
</dbReference>
<feature type="region of interest" description="Disordered" evidence="7">
    <location>
        <begin position="433"/>
        <end position="474"/>
    </location>
</feature>
<keyword evidence="3" id="KW-0677">Repeat</keyword>
<evidence type="ECO:0000256" key="3">
    <source>
        <dbReference type="ARBA" id="ARBA00022737"/>
    </source>
</evidence>
<feature type="compositionally biased region" description="Low complexity" evidence="7">
    <location>
        <begin position="436"/>
        <end position="449"/>
    </location>
</feature>
<comment type="cofactor">
    <cofactor evidence="6">
        <name>[4Fe-4S] cluster</name>
        <dbReference type="ChEBI" id="CHEBI:49883"/>
    </cofactor>
    <text evidence="6">Binds 2 [4Fe-4S] clusters.</text>
</comment>
<dbReference type="AlphaFoldDB" id="A0A7Y9ITM7"/>
<keyword evidence="10" id="KW-1185">Reference proteome</keyword>
<protein>
    <recommendedName>
        <fullName evidence="6">Glycolate oxidase iron-sulfur subunit</fullName>
        <ecNumber evidence="6">1.1.99.14</ecNumber>
    </recommendedName>
</protein>
<comment type="catalytic activity">
    <reaction evidence="6">
        <text>(R)-lactate + A = pyruvate + AH2</text>
        <dbReference type="Rhea" id="RHEA:15089"/>
        <dbReference type="ChEBI" id="CHEBI:13193"/>
        <dbReference type="ChEBI" id="CHEBI:15361"/>
        <dbReference type="ChEBI" id="CHEBI:16004"/>
        <dbReference type="ChEBI" id="CHEBI:17499"/>
    </reaction>
</comment>
<feature type="domain" description="Cysteine-rich" evidence="8">
    <location>
        <begin position="315"/>
        <end position="398"/>
    </location>
</feature>
<evidence type="ECO:0000256" key="7">
    <source>
        <dbReference type="SAM" id="MobiDB-lite"/>
    </source>
</evidence>
<name>A0A7Y9ITM7_9BURK</name>
<accession>A0A7Y9ITM7</accession>
<dbReference type="SUPFAM" id="SSF54862">
    <property type="entry name" value="4Fe-4S ferredoxins"/>
    <property type="match status" value="1"/>
</dbReference>
<dbReference type="Pfam" id="PF13534">
    <property type="entry name" value="Fer4_17"/>
    <property type="match status" value="1"/>
</dbReference>
<dbReference type="Pfam" id="PF02754">
    <property type="entry name" value="CCG"/>
    <property type="match status" value="2"/>
</dbReference>
<dbReference type="Gene3D" id="1.10.1060.10">
    <property type="entry name" value="Alpha-helical ferredoxin"/>
    <property type="match status" value="1"/>
</dbReference>
<dbReference type="PIRSF" id="PIRSF000139">
    <property type="entry name" value="Glc_ox_4Fe-4S"/>
    <property type="match status" value="1"/>
</dbReference>
<comment type="function">
    <text evidence="6">Component of a complex that catalyzes the oxidation of glycolate to glyoxylate.</text>
</comment>
<gene>
    <name evidence="9" type="ORF">FHW18_002097</name>
</gene>
<dbReference type="PANTHER" id="PTHR32479:SF17">
    <property type="entry name" value="GLYCOLATE OXIDASE IRON-SULFUR SUBUNIT"/>
    <property type="match status" value="1"/>
</dbReference>
<evidence type="ECO:0000313" key="10">
    <source>
        <dbReference type="Proteomes" id="UP000542125"/>
    </source>
</evidence>
<proteinExistence type="predicted"/>
<dbReference type="EMBL" id="JACBYR010000001">
    <property type="protein sequence ID" value="NYE82826.1"/>
    <property type="molecule type" value="Genomic_DNA"/>
</dbReference>
<evidence type="ECO:0000256" key="4">
    <source>
        <dbReference type="ARBA" id="ARBA00023004"/>
    </source>
</evidence>
<dbReference type="GO" id="GO:0019154">
    <property type="term" value="F:glycolate dehydrogenase activity"/>
    <property type="evidence" value="ECO:0007669"/>
    <property type="project" value="UniProtKB-EC"/>
</dbReference>
<dbReference type="EC" id="1.1.99.14" evidence="6"/>
<dbReference type="NCBIfam" id="NF008434">
    <property type="entry name" value="PRK11274.1"/>
    <property type="match status" value="1"/>
</dbReference>
<sequence>MLTHFSEAQLADPNVAEADRILKSCQHYGFCTSGCPTYVLLHDENDSPRGRIDLIKEMLESDAPPKASTVAHLDKCLSCMSCMTTCAVNVDYLHLADVARVHIDTHYRRPLADRLLRNALAFVLPRPKVFALALRLARGAAPFRRALPGKLQSAVDLLPASVPAAPPTAQRYPAIGARRARVALLAGCVQPVLAPWINASTIGLLTRLGCEVVVPPAAGCCGSLTLHMGKEALAQASARANVDAWIAEMDGEGLDAIVVNASGCGSTVKDYAHLLARDAERADAAKRVASIALDISEWLVKLDPPAPPEPLRYRVAYHDACSLRNVQRVTAQPRTLLRRAGFLVNDVPEAHFCCGSAGTYNLLQPEIARDLGMRKAGHIASTAPQIVAAGNIGCLTQIAQYCDTPIVHTVELLDWAYGGPRPHALAGIELTRMPDDATPTPAPDASAPSNPHEYPVTFQRSVSPPPAPADIGLW</sequence>
<keyword evidence="5 6" id="KW-0411">Iron-sulfur</keyword>
<keyword evidence="6" id="KW-0813">Transport</keyword>
<feature type="domain" description="Cysteine-rich" evidence="8">
    <location>
        <begin position="182"/>
        <end position="268"/>
    </location>
</feature>
<evidence type="ECO:0000256" key="6">
    <source>
        <dbReference type="PIRNR" id="PIRNR000139"/>
    </source>
</evidence>
<evidence type="ECO:0000256" key="5">
    <source>
        <dbReference type="ARBA" id="ARBA00023014"/>
    </source>
</evidence>
<keyword evidence="4 6" id="KW-0408">Iron</keyword>
<keyword evidence="1 6" id="KW-0004">4Fe-4S</keyword>
<dbReference type="GO" id="GO:0046872">
    <property type="term" value="F:metal ion binding"/>
    <property type="evidence" value="ECO:0007669"/>
    <property type="project" value="UniProtKB-UniRule"/>
</dbReference>
<comment type="caution">
    <text evidence="9">The sequence shown here is derived from an EMBL/GenBank/DDBJ whole genome shotgun (WGS) entry which is preliminary data.</text>
</comment>
<dbReference type="PANTHER" id="PTHR32479">
    <property type="entry name" value="GLYCOLATE OXIDASE IRON-SULFUR SUBUNIT"/>
    <property type="match status" value="1"/>
</dbReference>
<evidence type="ECO:0000313" key="9">
    <source>
        <dbReference type="EMBL" id="NYE82826.1"/>
    </source>
</evidence>